<evidence type="ECO:0000256" key="2">
    <source>
        <dbReference type="SAM" id="MobiDB-lite"/>
    </source>
</evidence>
<reference evidence="3" key="1">
    <citation type="journal article" date="2020" name="Fungal Divers.">
        <title>Resolving the Mortierellaceae phylogeny through synthesis of multi-gene phylogenetics and phylogenomics.</title>
        <authorList>
            <person name="Vandepol N."/>
            <person name="Liber J."/>
            <person name="Desiro A."/>
            <person name="Na H."/>
            <person name="Kennedy M."/>
            <person name="Barry K."/>
            <person name="Grigoriev I.V."/>
            <person name="Miller A.N."/>
            <person name="O'Donnell K."/>
            <person name="Stajich J.E."/>
            <person name="Bonito G."/>
        </authorList>
    </citation>
    <scope>NUCLEOTIDE SEQUENCE</scope>
    <source>
        <strain evidence="3">NRRL 2591</strain>
    </source>
</reference>
<keyword evidence="4" id="KW-1185">Reference proteome</keyword>
<feature type="compositionally biased region" description="Low complexity" evidence="2">
    <location>
        <begin position="360"/>
        <end position="382"/>
    </location>
</feature>
<feature type="compositionally biased region" description="Low complexity" evidence="2">
    <location>
        <begin position="400"/>
        <end position="422"/>
    </location>
</feature>
<protein>
    <submittedName>
        <fullName evidence="3">Uncharacterized protein</fullName>
    </submittedName>
</protein>
<sequence>MASPANPNGPPESTIAGQDSGEPKLDEIDPFGILKQRLINIAKGKHQRLIKGVEGVLQTYASGMEADLIYIINEYTSVKCELEKLNKENTLLKAVNATMGEQLISAQQNRQESGSSANDKAAIENLRLELEITTRELSRALEDVEKLKAQRSQVEVAIQHKDVVNHQLAAIIDNRQLDLDLKQKENTRLTAQLIDTRAKLVQAMDFVGQRTSVSEPATRAACDSTTSASATTVAALSTTAPSTPATKPSTSAATSADATPARAADDTRIPAAANTPAYKPIDLTGSGYQADFVTAASRTAAPTIMEYWAKTGPNIWSIECKPGSRKHSLFDGATSTTPPAESRSFSTPVLAEERGSIALESKSTSTSTEPTDPTESTEPAEPGSLSTPVLAEETGSIVLESKSTSTSTEPTDPTESTEPAEPGSLSTPVLAEETGSIALESKSTSTSTEPTEPTESTEPTTAESSTTAALPELPFHSTKLPFSGMVSQSSSEQSTQPTQGLTGNKKRSYESAILLEETDDEDEHINADADKGHDYDEGFSQPTPVDFDFDHDWAPAPPPHKRLQTPADKFKPEPGKWYMSSVQIPAFSPSRSGPVVDDVTRQRRRIIIDDESDDNEDVFVDIDDSFENTTHGVLCSSPPLSSMVKSTVKEIHHTD</sequence>
<proteinExistence type="predicted"/>
<evidence type="ECO:0000313" key="4">
    <source>
        <dbReference type="Proteomes" id="UP000723463"/>
    </source>
</evidence>
<feature type="compositionally biased region" description="Low complexity" evidence="2">
    <location>
        <begin position="438"/>
        <end position="472"/>
    </location>
</feature>
<dbReference type="Proteomes" id="UP000723463">
    <property type="component" value="Unassembled WGS sequence"/>
</dbReference>
<feature type="region of interest" description="Disordered" evidence="2">
    <location>
        <begin position="235"/>
        <end position="271"/>
    </location>
</feature>
<gene>
    <name evidence="3" type="ORF">EC957_002150</name>
</gene>
<feature type="region of interest" description="Disordered" evidence="2">
    <location>
        <begin position="1"/>
        <end position="26"/>
    </location>
</feature>
<comment type="caution">
    <text evidence="3">The sequence shown here is derived from an EMBL/GenBank/DDBJ whole genome shotgun (WGS) entry which is preliminary data.</text>
</comment>
<organism evidence="3 4">
    <name type="scientific">Mortierella hygrophila</name>
    <dbReference type="NCBI Taxonomy" id="979708"/>
    <lineage>
        <taxon>Eukaryota</taxon>
        <taxon>Fungi</taxon>
        <taxon>Fungi incertae sedis</taxon>
        <taxon>Mucoromycota</taxon>
        <taxon>Mortierellomycotina</taxon>
        <taxon>Mortierellomycetes</taxon>
        <taxon>Mortierellales</taxon>
        <taxon>Mortierellaceae</taxon>
        <taxon>Mortierella</taxon>
    </lineage>
</organism>
<feature type="compositionally biased region" description="Low complexity" evidence="2">
    <location>
        <begin position="235"/>
        <end position="262"/>
    </location>
</feature>
<feature type="compositionally biased region" description="Low complexity" evidence="2">
    <location>
        <begin position="487"/>
        <end position="499"/>
    </location>
</feature>
<dbReference type="EMBL" id="JAAAXW010000141">
    <property type="protein sequence ID" value="KAF9542344.1"/>
    <property type="molecule type" value="Genomic_DNA"/>
</dbReference>
<evidence type="ECO:0000256" key="1">
    <source>
        <dbReference type="SAM" id="Coils"/>
    </source>
</evidence>
<feature type="coiled-coil region" evidence="1">
    <location>
        <begin position="123"/>
        <end position="157"/>
    </location>
</feature>
<feature type="compositionally biased region" description="Basic and acidic residues" evidence="2">
    <location>
        <begin position="524"/>
        <end position="536"/>
    </location>
</feature>
<feature type="region of interest" description="Disordered" evidence="2">
    <location>
        <begin position="329"/>
        <end position="576"/>
    </location>
</feature>
<dbReference type="AlphaFoldDB" id="A0A9P6F3Z8"/>
<accession>A0A9P6F3Z8</accession>
<feature type="compositionally biased region" description="Polar residues" evidence="2">
    <location>
        <begin position="333"/>
        <end position="347"/>
    </location>
</feature>
<evidence type="ECO:0000313" key="3">
    <source>
        <dbReference type="EMBL" id="KAF9542344.1"/>
    </source>
</evidence>
<name>A0A9P6F3Z8_9FUNG</name>
<keyword evidence="1" id="KW-0175">Coiled coil</keyword>